<keyword evidence="13" id="KW-1185">Reference proteome</keyword>
<keyword evidence="5" id="KW-0997">Cell inner membrane</keyword>
<evidence type="ECO:0000256" key="3">
    <source>
        <dbReference type="ARBA" id="ARBA00022448"/>
    </source>
</evidence>
<evidence type="ECO:0000256" key="5">
    <source>
        <dbReference type="ARBA" id="ARBA00022519"/>
    </source>
</evidence>
<feature type="compositionally biased region" description="Basic residues" evidence="10">
    <location>
        <begin position="41"/>
        <end position="72"/>
    </location>
</feature>
<evidence type="ECO:0000256" key="11">
    <source>
        <dbReference type="SAM" id="Phobius"/>
    </source>
</evidence>
<evidence type="ECO:0000256" key="8">
    <source>
        <dbReference type="ARBA" id="ARBA00022989"/>
    </source>
</evidence>
<keyword evidence="3" id="KW-0813">Transport</keyword>
<sequence>MAAGRAAAGQPRHPADRDRQELSGRGPCRAPCARQRAAAGARRHRRCAGRTAARRQARRARRGQRHRHRPARRVALCNAACSRRHDPSGRLPPRRRDRRDDRRASRRRPQCRADRAAEQRLYRHRRQPQRCDRAGRGRHHGAGTMTEAAKNWFIALSRREQIMVGLAAVLALAVIGFYGIYRPLYEVATDARRSFYEATMQAGRIEAKTQALSMPADTRPAEAIAALNLLLASEAAERGFTLDANTAQGSDRAEIAIGSARSTAFLGWLADLERRGVVPETLIIRRMDNGTVSVSARLAKVGG</sequence>
<keyword evidence="9 11" id="KW-0472">Membrane</keyword>
<keyword evidence="7" id="KW-0653">Protein transport</keyword>
<evidence type="ECO:0000256" key="2">
    <source>
        <dbReference type="ARBA" id="ARBA00010637"/>
    </source>
</evidence>
<keyword evidence="6 11" id="KW-0812">Transmembrane</keyword>
<dbReference type="Proteomes" id="UP000258016">
    <property type="component" value="Chromosome"/>
</dbReference>
<evidence type="ECO:0008006" key="14">
    <source>
        <dbReference type="Google" id="ProtNLM"/>
    </source>
</evidence>
<feature type="compositionally biased region" description="Low complexity" evidence="10">
    <location>
        <begin position="25"/>
        <end position="40"/>
    </location>
</feature>
<evidence type="ECO:0000256" key="10">
    <source>
        <dbReference type="SAM" id="MobiDB-lite"/>
    </source>
</evidence>
<feature type="compositionally biased region" description="Basic and acidic residues" evidence="10">
    <location>
        <begin position="13"/>
        <end position="22"/>
    </location>
</feature>
<dbReference type="Gene3D" id="3.30.1360.100">
    <property type="entry name" value="General secretion pathway protein M, EpsM"/>
    <property type="match status" value="1"/>
</dbReference>
<dbReference type="InterPro" id="IPR007690">
    <property type="entry name" value="T2SS_GspM"/>
</dbReference>
<comment type="similarity">
    <text evidence="2">Belongs to the GSP M family.</text>
</comment>
<evidence type="ECO:0000256" key="7">
    <source>
        <dbReference type="ARBA" id="ARBA00022927"/>
    </source>
</evidence>
<evidence type="ECO:0000256" key="1">
    <source>
        <dbReference type="ARBA" id="ARBA00004377"/>
    </source>
</evidence>
<gene>
    <name evidence="12" type="ORF">B5J99_03185</name>
</gene>
<evidence type="ECO:0000313" key="13">
    <source>
        <dbReference type="Proteomes" id="UP000258016"/>
    </source>
</evidence>
<accession>A0ABN5BAS6</accession>
<evidence type="ECO:0000256" key="9">
    <source>
        <dbReference type="ARBA" id="ARBA00023136"/>
    </source>
</evidence>
<feature type="transmembrane region" description="Helical" evidence="11">
    <location>
        <begin position="162"/>
        <end position="181"/>
    </location>
</feature>
<evidence type="ECO:0000256" key="6">
    <source>
        <dbReference type="ARBA" id="ARBA00022692"/>
    </source>
</evidence>
<reference evidence="12 13" key="1">
    <citation type="submission" date="2017-03" db="EMBL/GenBank/DDBJ databases">
        <title>Complete genome sequence of Blastomonas fulva degrading microcsystin LR.</title>
        <authorList>
            <person name="Lee H.-g."/>
            <person name="Jin L."/>
            <person name="oh H.-M."/>
        </authorList>
    </citation>
    <scope>NUCLEOTIDE SEQUENCE [LARGE SCALE GENOMIC DNA]</scope>
    <source>
        <strain evidence="12 13">T2</strain>
    </source>
</reference>
<comment type="subcellular location">
    <subcellularLocation>
        <location evidence="1">Cell inner membrane</location>
        <topology evidence="1">Single-pass membrane protein</topology>
    </subcellularLocation>
</comment>
<dbReference type="EMBL" id="CP020083">
    <property type="protein sequence ID" value="ASR53303.1"/>
    <property type="molecule type" value="Genomic_DNA"/>
</dbReference>
<evidence type="ECO:0000313" key="12">
    <source>
        <dbReference type="EMBL" id="ASR53303.1"/>
    </source>
</evidence>
<dbReference type="Pfam" id="PF04612">
    <property type="entry name" value="T2SSM"/>
    <property type="match status" value="1"/>
</dbReference>
<proteinExistence type="inferred from homology"/>
<dbReference type="SUPFAM" id="SSF103054">
    <property type="entry name" value="General secretion pathway protein M, EpsM"/>
    <property type="match status" value="1"/>
</dbReference>
<keyword evidence="8 11" id="KW-1133">Transmembrane helix</keyword>
<dbReference type="InterPro" id="IPR023229">
    <property type="entry name" value="T2SS_M_periplasmic_sf"/>
</dbReference>
<feature type="region of interest" description="Disordered" evidence="10">
    <location>
        <begin position="1"/>
        <end position="143"/>
    </location>
</feature>
<keyword evidence="4" id="KW-1003">Cell membrane</keyword>
<protein>
    <recommendedName>
        <fullName evidence="14">Type II secretion system protein M</fullName>
    </recommendedName>
</protein>
<feature type="compositionally biased region" description="Basic and acidic residues" evidence="10">
    <location>
        <begin position="111"/>
        <end position="121"/>
    </location>
</feature>
<evidence type="ECO:0000256" key="4">
    <source>
        <dbReference type="ARBA" id="ARBA00022475"/>
    </source>
</evidence>
<organism evidence="12 13">
    <name type="scientific">Blastomonas fulva</name>
    <dbReference type="NCBI Taxonomy" id="1550728"/>
    <lineage>
        <taxon>Bacteria</taxon>
        <taxon>Pseudomonadati</taxon>
        <taxon>Pseudomonadota</taxon>
        <taxon>Alphaproteobacteria</taxon>
        <taxon>Sphingomonadales</taxon>
        <taxon>Sphingomonadaceae</taxon>
        <taxon>Blastomonas</taxon>
    </lineage>
</organism>
<name>A0ABN5BAS6_9SPHN</name>